<dbReference type="RefSeq" id="WP_278012057.1">
    <property type="nucleotide sequence ID" value="NZ_CP121208.1"/>
</dbReference>
<evidence type="ECO:0000259" key="1">
    <source>
        <dbReference type="Pfam" id="PF13280"/>
    </source>
</evidence>
<dbReference type="EMBL" id="CP121208">
    <property type="protein sequence ID" value="WFM82631.1"/>
    <property type="molecule type" value="Genomic_DNA"/>
</dbReference>
<evidence type="ECO:0000259" key="2">
    <source>
        <dbReference type="Pfam" id="PF25583"/>
    </source>
</evidence>
<dbReference type="InterPro" id="IPR057727">
    <property type="entry name" value="WCX_dom"/>
</dbReference>
<feature type="domain" description="WCX" evidence="2">
    <location>
        <begin position="226"/>
        <end position="299"/>
    </location>
</feature>
<dbReference type="PROSITE" id="PS52050">
    <property type="entry name" value="WYL"/>
    <property type="match status" value="1"/>
</dbReference>
<dbReference type="InterPro" id="IPR026881">
    <property type="entry name" value="WYL_dom"/>
</dbReference>
<dbReference type="Proteomes" id="UP001215216">
    <property type="component" value="Chromosome"/>
</dbReference>
<dbReference type="PANTHER" id="PTHR34580">
    <property type="match status" value="1"/>
</dbReference>
<keyword evidence="4" id="KW-1185">Reference proteome</keyword>
<reference evidence="3 4" key="1">
    <citation type="submission" date="2023-03" db="EMBL/GenBank/DDBJ databases">
        <title>Complete genome of Arcanobacterium canis strain DSM 25104 isolated in 2010 from a canine otitis externa in Germany.</title>
        <authorList>
            <person name="Borowiak M."/>
            <person name="Kreitlow A."/>
            <person name="Malorny B."/>
            <person name="Laemmler C."/>
            <person name="Prenger-Berninghoff E."/>
            <person name="Ploetz M."/>
            <person name="Abdulmawjood A."/>
        </authorList>
    </citation>
    <scope>NUCLEOTIDE SEQUENCE [LARGE SCALE GENOMIC DNA]</scope>
    <source>
        <strain evidence="3 4">DSM 25104</strain>
    </source>
</reference>
<gene>
    <name evidence="3" type="ORF">P7079_04255</name>
</gene>
<accession>A0ABY8G0D7</accession>
<evidence type="ECO:0000313" key="4">
    <source>
        <dbReference type="Proteomes" id="UP001215216"/>
    </source>
</evidence>
<proteinExistence type="predicted"/>
<name>A0ABY8G0D7_9ACTO</name>
<dbReference type="Pfam" id="PF25583">
    <property type="entry name" value="WCX"/>
    <property type="match status" value="1"/>
</dbReference>
<feature type="domain" description="WYL" evidence="1">
    <location>
        <begin position="138"/>
        <end position="202"/>
    </location>
</feature>
<protein>
    <submittedName>
        <fullName evidence="3">WYL domain-containing protein</fullName>
    </submittedName>
</protein>
<dbReference type="Pfam" id="PF13280">
    <property type="entry name" value="WYL"/>
    <property type="match status" value="1"/>
</dbReference>
<evidence type="ECO:0000313" key="3">
    <source>
        <dbReference type="EMBL" id="WFM82631.1"/>
    </source>
</evidence>
<sequence length="304" mass="33529">MSNKRTASQRRLALLAYLRTTRPTINHIMALPTYADYLPGPTLKRLIARDIADLRKAGYEVSVQGSEYRYVLNTTGAIDITGAGVELGVLRDYLDHRALSIPGETAQSGLHKLLAEGRNGASSGVYTASVPTGDEAPRIAHAISRGKRIAFTYDSTRGQRRYVLEPWQISVNFGAFYVRGELVQIGSKSVSGVRIFKVDRIEGEVLVTENAITSQPVAVEDAFSLIDAVVDVKAGTCMPLYARATEAVDPSPHQGWDRLDLRQISRDELFELLIFYGVDIRLVGPDAIRDDFVARLRHAVEVTQ</sequence>
<dbReference type="InterPro" id="IPR051534">
    <property type="entry name" value="CBASS_pafABC_assoc_protein"/>
</dbReference>
<organism evidence="3 4">
    <name type="scientific">Arcanobacterium canis</name>
    <dbReference type="NCBI Taxonomy" id="999183"/>
    <lineage>
        <taxon>Bacteria</taxon>
        <taxon>Bacillati</taxon>
        <taxon>Actinomycetota</taxon>
        <taxon>Actinomycetes</taxon>
        <taxon>Actinomycetales</taxon>
        <taxon>Actinomycetaceae</taxon>
        <taxon>Arcanobacterium</taxon>
    </lineage>
</organism>
<dbReference type="PANTHER" id="PTHR34580:SF3">
    <property type="entry name" value="PROTEIN PAFB"/>
    <property type="match status" value="1"/>
</dbReference>